<dbReference type="InterPro" id="IPR045079">
    <property type="entry name" value="Oxoprolinase-like"/>
</dbReference>
<dbReference type="PANTHER" id="PTHR11365:SF2">
    <property type="entry name" value="5-OXOPROLINASE"/>
    <property type="match status" value="1"/>
</dbReference>
<dbReference type="PANTHER" id="PTHR11365">
    <property type="entry name" value="5-OXOPROLINASE RELATED"/>
    <property type="match status" value="1"/>
</dbReference>
<dbReference type="AlphaFoldDB" id="A0A6A0H0M9"/>
<reference evidence="3" key="3">
    <citation type="submission" date="2019-06" db="EMBL/GenBank/DDBJ databases">
        <authorList>
            <person name="Poynton C."/>
            <person name="Hasenbein S."/>
            <person name="Benoit J.B."/>
            <person name="Sepulveda M.S."/>
            <person name="Poelchau M.F."/>
            <person name="Murali S.C."/>
            <person name="Chen S."/>
            <person name="Glastad K.M."/>
            <person name="Werren J.H."/>
            <person name="Vineis J.H."/>
            <person name="Bowen J.L."/>
            <person name="Friedrich M."/>
            <person name="Jones J."/>
            <person name="Robertson H.M."/>
            <person name="Feyereisen R."/>
            <person name="Mechler-Hickson A."/>
            <person name="Mathers N."/>
            <person name="Lee C.E."/>
            <person name="Colbourne J.K."/>
            <person name="Biales A."/>
            <person name="Johnston J.S."/>
            <person name="Wellborn G.A."/>
            <person name="Rosendale A.J."/>
            <person name="Cridge A.G."/>
            <person name="Munoz-Torres M.C."/>
            <person name="Bain P.A."/>
            <person name="Manny A.R."/>
            <person name="Major K.M."/>
            <person name="Lambert F.N."/>
            <person name="Vulpe C.D."/>
            <person name="Tuck P."/>
            <person name="Blalock B.J."/>
            <person name="Lin Y.-Y."/>
            <person name="Smith M.E."/>
            <person name="Ochoa-Acuna H."/>
            <person name="Chen M.-J.M."/>
            <person name="Childers C.P."/>
            <person name="Qu J."/>
            <person name="Dugan S."/>
            <person name="Lee S.L."/>
            <person name="Chao H."/>
            <person name="Dinh H."/>
            <person name="Han Y."/>
            <person name="Doddapaneni H."/>
            <person name="Worley K.C."/>
            <person name="Muzny D.M."/>
            <person name="Gibbs R.A."/>
            <person name="Richards S."/>
        </authorList>
    </citation>
    <scope>NUCLEOTIDE SEQUENCE</scope>
    <source>
        <strain evidence="3">HAZT.00-mixed</strain>
        <tissue evidence="3">Whole organism</tissue>
    </source>
</reference>
<reference evidence="3" key="2">
    <citation type="journal article" date="2018" name="Environ. Sci. Technol.">
        <title>The Toxicogenome of Hyalella azteca: A Model for Sediment Ecotoxicology and Evolutionary Toxicology.</title>
        <authorList>
            <person name="Poynton H.C."/>
            <person name="Hasenbein S."/>
            <person name="Benoit J.B."/>
            <person name="Sepulveda M.S."/>
            <person name="Poelchau M.F."/>
            <person name="Hughes D.S.T."/>
            <person name="Murali S.C."/>
            <person name="Chen S."/>
            <person name="Glastad K.M."/>
            <person name="Goodisman M.A.D."/>
            <person name="Werren J.H."/>
            <person name="Vineis J.H."/>
            <person name="Bowen J.L."/>
            <person name="Friedrich M."/>
            <person name="Jones J."/>
            <person name="Robertson H.M."/>
            <person name="Feyereisen R."/>
            <person name="Mechler-Hickson A."/>
            <person name="Mathers N."/>
            <person name="Lee C.E."/>
            <person name="Colbourne J.K."/>
            <person name="Biales A."/>
            <person name="Johnston J.S."/>
            <person name="Wellborn G.A."/>
            <person name="Rosendale A.J."/>
            <person name="Cridge A.G."/>
            <person name="Munoz-Torres M.C."/>
            <person name="Bain P.A."/>
            <person name="Manny A.R."/>
            <person name="Major K.M."/>
            <person name="Lambert F.N."/>
            <person name="Vulpe C.D."/>
            <person name="Tuck P."/>
            <person name="Blalock B.J."/>
            <person name="Lin Y.Y."/>
            <person name="Smith M.E."/>
            <person name="Ochoa-Acuna H."/>
            <person name="Chen M.M."/>
            <person name="Childers C.P."/>
            <person name="Qu J."/>
            <person name="Dugan S."/>
            <person name="Lee S.L."/>
            <person name="Chao H."/>
            <person name="Dinh H."/>
            <person name="Han Y."/>
            <person name="Doddapaneni H."/>
            <person name="Worley K.C."/>
            <person name="Muzny D.M."/>
            <person name="Gibbs R.A."/>
            <person name="Richards S."/>
        </authorList>
    </citation>
    <scope>NUCLEOTIDE SEQUENCE</scope>
    <source>
        <strain evidence="3">HAZT.00-mixed</strain>
        <tissue evidence="3">Whole organism</tissue>
    </source>
</reference>
<reference evidence="3" key="1">
    <citation type="submission" date="2014-08" db="EMBL/GenBank/DDBJ databases">
        <authorList>
            <person name="Murali S."/>
            <person name="Richards S."/>
            <person name="Bandaranaike D."/>
            <person name="Bellair M."/>
            <person name="Blankenburg K."/>
            <person name="Chao H."/>
            <person name="Dinh H."/>
            <person name="Doddapaneni H."/>
            <person name="Dugan-Rocha S."/>
            <person name="Elkadiri S."/>
            <person name="Gnanaolivu R."/>
            <person name="Hughes D."/>
            <person name="Lee S."/>
            <person name="Li M."/>
            <person name="Ming W."/>
            <person name="Munidasa M."/>
            <person name="Muniz J."/>
            <person name="Nguyen L."/>
            <person name="Osuji N."/>
            <person name="Pu L.-L."/>
            <person name="Puazo M."/>
            <person name="Skinner E."/>
            <person name="Qu C."/>
            <person name="Quiroz J."/>
            <person name="Raj R."/>
            <person name="Weissenberger G."/>
            <person name="Xin Y."/>
            <person name="Zou X."/>
            <person name="Han Y."/>
            <person name="Worley K."/>
            <person name="Muzny D."/>
            <person name="Gibbs R."/>
        </authorList>
    </citation>
    <scope>NUCLEOTIDE SEQUENCE</scope>
    <source>
        <strain evidence="3">HAZT.00-mixed</strain>
        <tissue evidence="3">Whole organism</tissue>
    </source>
</reference>
<dbReference type="GO" id="GO:0005829">
    <property type="term" value="C:cytosol"/>
    <property type="evidence" value="ECO:0007669"/>
    <property type="project" value="TreeGrafter"/>
</dbReference>
<dbReference type="GO" id="GO:0006749">
    <property type="term" value="P:glutathione metabolic process"/>
    <property type="evidence" value="ECO:0007669"/>
    <property type="project" value="TreeGrafter"/>
</dbReference>
<dbReference type="GO" id="GO:0017168">
    <property type="term" value="F:5-oxoprolinase (ATP-hydrolyzing) activity"/>
    <property type="evidence" value="ECO:0007669"/>
    <property type="project" value="TreeGrafter"/>
</dbReference>
<name>A0A6A0H0M9_HYAAZ</name>
<comment type="caution">
    <text evidence="3">The sequence shown here is derived from an EMBL/GenBank/DDBJ whole genome shotgun (WGS) entry which is preliminary data.</text>
</comment>
<accession>A0A6A0H0M9</accession>
<protein>
    <recommendedName>
        <fullName evidence="2">Acetophenone carboxylase-like C-terminal domain-containing protein</fullName>
    </recommendedName>
</protein>
<dbReference type="Proteomes" id="UP000711488">
    <property type="component" value="Unassembled WGS sequence"/>
</dbReference>
<feature type="region of interest" description="Disordered" evidence="1">
    <location>
        <begin position="56"/>
        <end position="83"/>
    </location>
</feature>
<proteinExistence type="predicted"/>
<evidence type="ECO:0000259" key="2">
    <source>
        <dbReference type="Pfam" id="PF19278"/>
    </source>
</evidence>
<sequence>MNFRLQELEEECRRKLVSEGFPASSVRVETFLHLRYKGTDCALMCPPAAAASGAQDVAVTGESSSSEEKSHVSAEDEQDIDEGNGIEGYGRFMKYYREFGFVLKGRAILVDDVRVRGVAASGIQCRQTVASAASPPQPLQVSPVYLEEGMYQTPVYRLEDLRAGHLLPGPAVVLDNLSTILIEPGACLACNDTQHDTHRAWCVPGL</sequence>
<dbReference type="InterPro" id="IPR049517">
    <property type="entry name" value="ACX-like_C"/>
</dbReference>
<evidence type="ECO:0000313" key="3">
    <source>
        <dbReference type="EMBL" id="KAA0195314.1"/>
    </source>
</evidence>
<evidence type="ECO:0000256" key="1">
    <source>
        <dbReference type="SAM" id="MobiDB-lite"/>
    </source>
</evidence>
<feature type="domain" description="Acetophenone carboxylase-like C-terminal" evidence="2">
    <location>
        <begin position="139"/>
        <end position="188"/>
    </location>
</feature>
<organism evidence="3">
    <name type="scientific">Hyalella azteca</name>
    <name type="common">Amphipod</name>
    <dbReference type="NCBI Taxonomy" id="294128"/>
    <lineage>
        <taxon>Eukaryota</taxon>
        <taxon>Metazoa</taxon>
        <taxon>Ecdysozoa</taxon>
        <taxon>Arthropoda</taxon>
        <taxon>Crustacea</taxon>
        <taxon>Multicrustacea</taxon>
        <taxon>Malacostraca</taxon>
        <taxon>Eumalacostraca</taxon>
        <taxon>Peracarida</taxon>
        <taxon>Amphipoda</taxon>
        <taxon>Senticaudata</taxon>
        <taxon>Talitrida</taxon>
        <taxon>Talitroidea</taxon>
        <taxon>Hyalellidae</taxon>
        <taxon>Hyalella</taxon>
    </lineage>
</organism>
<dbReference type="EMBL" id="JQDR03009713">
    <property type="protein sequence ID" value="KAA0195314.1"/>
    <property type="molecule type" value="Genomic_DNA"/>
</dbReference>
<gene>
    <name evidence="3" type="ORF">HAZT_HAZT004714</name>
</gene>
<dbReference type="Pfam" id="PF19278">
    <property type="entry name" value="Hydant_A_C"/>
    <property type="match status" value="1"/>
</dbReference>